<dbReference type="AlphaFoldDB" id="A0A1M7RP31"/>
<protein>
    <submittedName>
        <fullName evidence="1">Uncharacterized protein</fullName>
    </submittedName>
</protein>
<organism evidence="1 2">
    <name type="scientific">Cryptosporangium aurantiacum</name>
    <dbReference type="NCBI Taxonomy" id="134849"/>
    <lineage>
        <taxon>Bacteria</taxon>
        <taxon>Bacillati</taxon>
        <taxon>Actinomycetota</taxon>
        <taxon>Actinomycetes</taxon>
        <taxon>Cryptosporangiales</taxon>
        <taxon>Cryptosporangiaceae</taxon>
        <taxon>Cryptosporangium</taxon>
    </lineage>
</organism>
<name>A0A1M7RP31_9ACTN</name>
<accession>A0A1M7RP31</accession>
<dbReference type="Proteomes" id="UP000184440">
    <property type="component" value="Unassembled WGS sequence"/>
</dbReference>
<keyword evidence="2" id="KW-1185">Reference proteome</keyword>
<evidence type="ECO:0000313" key="2">
    <source>
        <dbReference type="Proteomes" id="UP000184440"/>
    </source>
</evidence>
<evidence type="ECO:0000313" key="1">
    <source>
        <dbReference type="EMBL" id="SHN47910.1"/>
    </source>
</evidence>
<proteinExistence type="predicted"/>
<dbReference type="EMBL" id="FRCS01000030">
    <property type="protein sequence ID" value="SHN47910.1"/>
    <property type="molecule type" value="Genomic_DNA"/>
</dbReference>
<gene>
    <name evidence="1" type="ORF">SAMN05443668_13013</name>
</gene>
<reference evidence="1 2" key="1">
    <citation type="submission" date="2016-11" db="EMBL/GenBank/DDBJ databases">
        <authorList>
            <person name="Jaros S."/>
            <person name="Januszkiewicz K."/>
            <person name="Wedrychowicz H."/>
        </authorList>
    </citation>
    <scope>NUCLEOTIDE SEQUENCE [LARGE SCALE GENOMIC DNA]</scope>
    <source>
        <strain evidence="1 2">DSM 46144</strain>
    </source>
</reference>
<sequence length="79" mass="9221">MLARRKLTAIAAAILFSLLSIIFIAAPASAFELRKVGPFDSLLDCRADRSIYIKLYDDVRYCYFDKDFRAYFFSYDYHS</sequence>
<dbReference type="RefSeq" id="WP_143175776.1">
    <property type="nucleotide sequence ID" value="NZ_FRCS01000030.1"/>
</dbReference>